<feature type="region of interest" description="Disordered" evidence="1">
    <location>
        <begin position="1"/>
        <end position="24"/>
    </location>
</feature>
<reference evidence="2 3" key="1">
    <citation type="submission" date="2020-01" db="EMBL/GenBank/DDBJ databases">
        <title>Identification and distribution of gene clusters putatively required for synthesis of sphingolipid metabolism inhibitors in phylogenetically diverse species of the filamentous fungus Fusarium.</title>
        <authorList>
            <person name="Kim H.-S."/>
            <person name="Busman M."/>
            <person name="Brown D.W."/>
            <person name="Divon H."/>
            <person name="Uhlig S."/>
            <person name="Proctor R.H."/>
        </authorList>
    </citation>
    <scope>NUCLEOTIDE SEQUENCE [LARGE SCALE GENOMIC DNA]</scope>
    <source>
        <strain evidence="2 3">NRRL 20459</strain>
    </source>
</reference>
<protein>
    <submittedName>
        <fullName evidence="2">Uncharacterized protein</fullName>
    </submittedName>
</protein>
<organism evidence="2 3">
    <name type="scientific">Fusarium albosuccineum</name>
    <dbReference type="NCBI Taxonomy" id="1237068"/>
    <lineage>
        <taxon>Eukaryota</taxon>
        <taxon>Fungi</taxon>
        <taxon>Dikarya</taxon>
        <taxon>Ascomycota</taxon>
        <taxon>Pezizomycotina</taxon>
        <taxon>Sordariomycetes</taxon>
        <taxon>Hypocreomycetidae</taxon>
        <taxon>Hypocreales</taxon>
        <taxon>Nectriaceae</taxon>
        <taxon>Fusarium</taxon>
        <taxon>Fusarium decemcellulare species complex</taxon>
    </lineage>
</organism>
<dbReference type="AlphaFoldDB" id="A0A8H4PIF4"/>
<gene>
    <name evidence="2" type="ORF">FALBO_10481</name>
</gene>
<dbReference type="Proteomes" id="UP000554235">
    <property type="component" value="Unassembled WGS sequence"/>
</dbReference>
<accession>A0A8H4PIF4</accession>
<dbReference type="OrthoDB" id="5086490at2759"/>
<evidence type="ECO:0000256" key="1">
    <source>
        <dbReference type="SAM" id="MobiDB-lite"/>
    </source>
</evidence>
<sequence length="76" mass="8175">MGRKRTTAPSTPSWVPQPPAGSSIPDRGYYVAGELVWFYNEESGQWESGTVVQVRGVSGSTLYPFVSIAAPVLSVD</sequence>
<evidence type="ECO:0000313" key="3">
    <source>
        <dbReference type="Proteomes" id="UP000554235"/>
    </source>
</evidence>
<comment type="caution">
    <text evidence="2">The sequence shown here is derived from an EMBL/GenBank/DDBJ whole genome shotgun (WGS) entry which is preliminary data.</text>
</comment>
<proteinExistence type="predicted"/>
<dbReference type="EMBL" id="JAADYS010001494">
    <property type="protein sequence ID" value="KAF4462692.1"/>
    <property type="molecule type" value="Genomic_DNA"/>
</dbReference>
<evidence type="ECO:0000313" key="2">
    <source>
        <dbReference type="EMBL" id="KAF4462692.1"/>
    </source>
</evidence>
<keyword evidence="3" id="KW-1185">Reference proteome</keyword>
<name>A0A8H4PIF4_9HYPO</name>